<keyword evidence="4" id="KW-1185">Reference proteome</keyword>
<keyword evidence="2" id="KW-0812">Transmembrane</keyword>
<reference evidence="3 4" key="1">
    <citation type="submission" date="2019-04" db="EMBL/GenBank/DDBJ databases">
        <title>Streptomyces piniterrae sp. nov., a heliquinomycin-producing actinomycete isolated from rhizosphere soil of Pinus yunnanensis.</title>
        <authorList>
            <person name="Zhuang X."/>
            <person name="Zhao J."/>
        </authorList>
    </citation>
    <scope>NUCLEOTIDE SEQUENCE [LARGE SCALE GENOMIC DNA]</scope>
    <source>
        <strain evidence="4">jys28</strain>
    </source>
</reference>
<keyword evidence="2" id="KW-0472">Membrane</keyword>
<keyword evidence="2" id="KW-1133">Transmembrane helix</keyword>
<name>A0A4U0NVX9_9ACTN</name>
<dbReference type="RefSeq" id="WP_136737843.1">
    <property type="nucleotide sequence ID" value="NZ_SUMB01000001.1"/>
</dbReference>
<evidence type="ECO:0000313" key="3">
    <source>
        <dbReference type="EMBL" id="TJZ58891.1"/>
    </source>
</evidence>
<gene>
    <name evidence="3" type="ORF">FCH28_01670</name>
</gene>
<feature type="region of interest" description="Disordered" evidence="1">
    <location>
        <begin position="1"/>
        <end position="34"/>
    </location>
</feature>
<comment type="caution">
    <text evidence="3">The sequence shown here is derived from an EMBL/GenBank/DDBJ whole genome shotgun (WGS) entry which is preliminary data.</text>
</comment>
<proteinExistence type="predicted"/>
<organism evidence="3 4">
    <name type="scientific">Streptomyces piniterrae</name>
    <dbReference type="NCBI Taxonomy" id="2571125"/>
    <lineage>
        <taxon>Bacteria</taxon>
        <taxon>Bacillati</taxon>
        <taxon>Actinomycetota</taxon>
        <taxon>Actinomycetes</taxon>
        <taxon>Kitasatosporales</taxon>
        <taxon>Streptomycetaceae</taxon>
        <taxon>Streptomyces</taxon>
    </lineage>
</organism>
<dbReference type="AlphaFoldDB" id="A0A4U0NVX9"/>
<evidence type="ECO:0000256" key="1">
    <source>
        <dbReference type="SAM" id="MobiDB-lite"/>
    </source>
</evidence>
<evidence type="ECO:0000256" key="2">
    <source>
        <dbReference type="SAM" id="Phobius"/>
    </source>
</evidence>
<protein>
    <recommendedName>
        <fullName evidence="5">DUF3040 domain-containing protein</fullName>
    </recommendedName>
</protein>
<evidence type="ECO:0008006" key="5">
    <source>
        <dbReference type="Google" id="ProtNLM"/>
    </source>
</evidence>
<dbReference type="EMBL" id="SUMB01000001">
    <property type="protein sequence ID" value="TJZ58891.1"/>
    <property type="molecule type" value="Genomic_DNA"/>
</dbReference>
<feature type="transmembrane region" description="Helical" evidence="2">
    <location>
        <begin position="45"/>
        <end position="75"/>
    </location>
</feature>
<sequence>MSPDDDCQLGDLAENFRHDAAPDPNAGTDGPRRTRRALVDRPGTAWLALAAAIGGLATGIALAHGLLIAGALMLAGLSGQYFDPGPAQRRTGRSAE</sequence>
<accession>A0A4U0NVX9</accession>
<evidence type="ECO:0000313" key="4">
    <source>
        <dbReference type="Proteomes" id="UP000308697"/>
    </source>
</evidence>
<dbReference type="Proteomes" id="UP000308697">
    <property type="component" value="Unassembled WGS sequence"/>
</dbReference>